<evidence type="ECO:0000313" key="2">
    <source>
        <dbReference type="Proteomes" id="UP001279410"/>
    </source>
</evidence>
<accession>A0AAD3M4G7</accession>
<reference evidence="1" key="1">
    <citation type="submission" date="2022-08" db="EMBL/GenBank/DDBJ databases">
        <title>Genome sequencing of akame (Lates japonicus).</title>
        <authorList>
            <person name="Hashiguchi Y."/>
            <person name="Takahashi H."/>
        </authorList>
    </citation>
    <scope>NUCLEOTIDE SEQUENCE</scope>
    <source>
        <strain evidence="1">Kochi</strain>
    </source>
</reference>
<dbReference type="Proteomes" id="UP001279410">
    <property type="component" value="Unassembled WGS sequence"/>
</dbReference>
<keyword evidence="2" id="KW-1185">Reference proteome</keyword>
<protein>
    <submittedName>
        <fullName evidence="1">Tight junction protein ZO-1-like isoform X9</fullName>
    </submittedName>
</protein>
<dbReference type="EMBL" id="BRZM01000003">
    <property type="protein sequence ID" value="GLD47425.1"/>
    <property type="molecule type" value="Genomic_DNA"/>
</dbReference>
<comment type="caution">
    <text evidence="1">The sequence shown here is derived from an EMBL/GenBank/DDBJ whole genome shotgun (WGS) entry which is preliminary data.</text>
</comment>
<organism evidence="1 2">
    <name type="scientific">Lates japonicus</name>
    <name type="common">Japanese lates</name>
    <dbReference type="NCBI Taxonomy" id="270547"/>
    <lineage>
        <taxon>Eukaryota</taxon>
        <taxon>Metazoa</taxon>
        <taxon>Chordata</taxon>
        <taxon>Craniata</taxon>
        <taxon>Vertebrata</taxon>
        <taxon>Euteleostomi</taxon>
        <taxon>Actinopterygii</taxon>
        <taxon>Neopterygii</taxon>
        <taxon>Teleostei</taxon>
        <taxon>Neoteleostei</taxon>
        <taxon>Acanthomorphata</taxon>
        <taxon>Carangaria</taxon>
        <taxon>Carangaria incertae sedis</taxon>
        <taxon>Centropomidae</taxon>
        <taxon>Lates</taxon>
    </lineage>
</organism>
<dbReference type="AlphaFoldDB" id="A0AAD3M4G7"/>
<gene>
    <name evidence="1" type="ORF">AKAME5_000160600</name>
</gene>
<evidence type="ECO:0000313" key="1">
    <source>
        <dbReference type="EMBL" id="GLD47425.1"/>
    </source>
</evidence>
<name>A0AAD3M4G7_LATJO</name>
<proteinExistence type="predicted"/>
<sequence>MLNILLSALIDPDRRLRSFRRSERLASILSGPPLCSCNGPLRTDATRPLLTAPRAGRGSLSLPLLYAVRVMPPLPNFSSSG</sequence>